<dbReference type="PROSITE" id="PS51257">
    <property type="entry name" value="PROKAR_LIPOPROTEIN"/>
    <property type="match status" value="1"/>
</dbReference>
<organism evidence="2 3">
    <name type="scientific">Glomerella acutata</name>
    <name type="common">Colletotrichum acutatum</name>
    <dbReference type="NCBI Taxonomy" id="27357"/>
    <lineage>
        <taxon>Eukaryota</taxon>
        <taxon>Fungi</taxon>
        <taxon>Dikarya</taxon>
        <taxon>Ascomycota</taxon>
        <taxon>Pezizomycotina</taxon>
        <taxon>Sordariomycetes</taxon>
        <taxon>Hypocreomycetidae</taxon>
        <taxon>Glomerellales</taxon>
        <taxon>Glomerellaceae</taxon>
        <taxon>Colletotrichum</taxon>
        <taxon>Colletotrichum acutatum species complex</taxon>
    </lineage>
</organism>
<dbReference type="AlphaFoldDB" id="A0AAD8X8L6"/>
<dbReference type="EMBL" id="JAHMHS010000209">
    <property type="protein sequence ID" value="KAK1707520.1"/>
    <property type="molecule type" value="Genomic_DNA"/>
</dbReference>
<gene>
    <name evidence="2" type="ORF">BDZ83DRAFT_642877</name>
</gene>
<dbReference type="GeneID" id="85393543"/>
<dbReference type="RefSeq" id="XP_060358057.1">
    <property type="nucleotide sequence ID" value="XM_060509644.1"/>
</dbReference>
<name>A0AAD8X8L6_GLOAC</name>
<evidence type="ECO:0000256" key="1">
    <source>
        <dbReference type="SAM" id="MobiDB-lite"/>
    </source>
</evidence>
<accession>A0AAD8X8L6</accession>
<keyword evidence="3" id="KW-1185">Reference proteome</keyword>
<feature type="region of interest" description="Disordered" evidence="1">
    <location>
        <begin position="130"/>
        <end position="154"/>
    </location>
</feature>
<proteinExistence type="predicted"/>
<sequence>MACGLDRGPQRRTTGFLLFLPFSSSFASCGLLFRPSSLFTFSALCLNCIIHPPSLAEEKEREDESRLLPKGRRACIRGAEERPVPGVSHHSWPNSRPVSVVRIKLSLLPFLDRRVSIPQCYTHSNIQPDVERHTRQPTTSGRPHSHTHSLLRPPVHPSLPFPSAQGYLTDIRFLCPLWNPTTTTTTTAAVCPARHGLFLARSVMYL</sequence>
<protein>
    <submittedName>
        <fullName evidence="2">Uncharacterized protein</fullName>
    </submittedName>
</protein>
<reference evidence="2" key="1">
    <citation type="submission" date="2021-12" db="EMBL/GenBank/DDBJ databases">
        <title>Comparative genomics, transcriptomics and evolutionary studies reveal genomic signatures of adaptation to plant cell wall in hemibiotrophic fungi.</title>
        <authorList>
            <consortium name="DOE Joint Genome Institute"/>
            <person name="Baroncelli R."/>
            <person name="Diaz J.F."/>
            <person name="Benocci T."/>
            <person name="Peng M."/>
            <person name="Battaglia E."/>
            <person name="Haridas S."/>
            <person name="Andreopoulos W."/>
            <person name="Labutti K."/>
            <person name="Pangilinan J."/>
            <person name="Floch G.L."/>
            <person name="Makela M.R."/>
            <person name="Henrissat B."/>
            <person name="Grigoriev I.V."/>
            <person name="Crouch J.A."/>
            <person name="De Vries R.P."/>
            <person name="Sukno S.A."/>
            <person name="Thon M.R."/>
        </authorList>
    </citation>
    <scope>NUCLEOTIDE SEQUENCE</scope>
    <source>
        <strain evidence="2">CBS 112980</strain>
    </source>
</reference>
<comment type="caution">
    <text evidence="2">The sequence shown here is derived from an EMBL/GenBank/DDBJ whole genome shotgun (WGS) entry which is preliminary data.</text>
</comment>
<dbReference type="Proteomes" id="UP001244207">
    <property type="component" value="Unassembled WGS sequence"/>
</dbReference>
<evidence type="ECO:0000313" key="3">
    <source>
        <dbReference type="Proteomes" id="UP001244207"/>
    </source>
</evidence>
<evidence type="ECO:0000313" key="2">
    <source>
        <dbReference type="EMBL" id="KAK1707520.1"/>
    </source>
</evidence>